<sequence length="135" mass="15401">MEEMTLRVPVTVKAKVTETLKNNILSDLKTRLTMVEQELEQIEVQAKRMLTEQAKIDAQGLIELRQQIEDEKQKRLQFKVEVTAKLEEAEQLEIGSEIAQGTIEQTITVKVGDNLDDCMKSEILLEDGKIIAFRS</sequence>
<dbReference type="Pfam" id="PF11068">
    <property type="entry name" value="YlqD"/>
    <property type="match status" value="1"/>
</dbReference>
<name>A0A096ANI1_9FIRM</name>
<evidence type="ECO:0000313" key="2">
    <source>
        <dbReference type="EMBL" id="KGF48305.1"/>
    </source>
</evidence>
<dbReference type="RefSeq" id="WP_028257003.1">
    <property type="nucleotide sequence ID" value="NZ_JRNT01000005.1"/>
</dbReference>
<gene>
    <name evidence="2" type="ORF">HMPREF0872_01565</name>
</gene>
<accession>A0A096ANI1</accession>
<comment type="caution">
    <text evidence="2">The sequence shown here is derived from an EMBL/GenBank/DDBJ whole genome shotgun (WGS) entry which is preliminary data.</text>
</comment>
<protein>
    <submittedName>
        <fullName evidence="2">16S rRNA processing protein RimM</fullName>
    </submittedName>
</protein>
<organism evidence="2 3">
    <name type="scientific">Veillonella montpellierensis DNF00314</name>
    <dbReference type="NCBI Taxonomy" id="1401067"/>
    <lineage>
        <taxon>Bacteria</taxon>
        <taxon>Bacillati</taxon>
        <taxon>Bacillota</taxon>
        <taxon>Negativicutes</taxon>
        <taxon>Veillonellales</taxon>
        <taxon>Veillonellaceae</taxon>
        <taxon>Veillonella</taxon>
    </lineage>
</organism>
<dbReference type="eggNOG" id="ENOG50301P4">
    <property type="taxonomic scope" value="Bacteria"/>
</dbReference>
<dbReference type="Gene3D" id="6.10.140.1110">
    <property type="match status" value="1"/>
</dbReference>
<evidence type="ECO:0000313" key="3">
    <source>
        <dbReference type="Proteomes" id="UP000029628"/>
    </source>
</evidence>
<proteinExistence type="predicted"/>
<evidence type="ECO:0000256" key="1">
    <source>
        <dbReference type="SAM" id="Coils"/>
    </source>
</evidence>
<dbReference type="InterPro" id="IPR021297">
    <property type="entry name" value="YlqD"/>
</dbReference>
<keyword evidence="3" id="KW-1185">Reference proteome</keyword>
<dbReference type="AlphaFoldDB" id="A0A096ANI1"/>
<dbReference type="Proteomes" id="UP000029628">
    <property type="component" value="Unassembled WGS sequence"/>
</dbReference>
<reference evidence="2 3" key="1">
    <citation type="submission" date="2014-07" db="EMBL/GenBank/DDBJ databases">
        <authorList>
            <person name="McCorrison J."/>
            <person name="Sanka R."/>
            <person name="Torralba M."/>
            <person name="Gillis M."/>
            <person name="Haft D.H."/>
            <person name="Methe B."/>
            <person name="Sutton G."/>
            <person name="Nelson K.E."/>
        </authorList>
    </citation>
    <scope>NUCLEOTIDE SEQUENCE [LARGE SCALE GENOMIC DNA]</scope>
    <source>
        <strain evidence="2 3">DNF00314</strain>
    </source>
</reference>
<feature type="coiled-coil region" evidence="1">
    <location>
        <begin position="25"/>
        <end position="81"/>
    </location>
</feature>
<dbReference type="EMBL" id="JRNT01000005">
    <property type="protein sequence ID" value="KGF48305.1"/>
    <property type="molecule type" value="Genomic_DNA"/>
</dbReference>
<keyword evidence="1" id="KW-0175">Coiled coil</keyword>